<keyword evidence="3" id="KW-1185">Reference proteome</keyword>
<feature type="region of interest" description="Disordered" evidence="1">
    <location>
        <begin position="13"/>
        <end position="32"/>
    </location>
</feature>
<reference evidence="3" key="1">
    <citation type="journal article" date="2012" name="MBio">
        <title>Comparative genome analysis of Trichophyton rubrum and related dermatophytes reveals candidate genes involved in infection.</title>
        <authorList>
            <person name="Martinez D.A."/>
            <person name="Oliver B.G."/>
            <person name="Graeser Y."/>
            <person name="Goldberg J.M."/>
            <person name="Li W."/>
            <person name="Martinez-Rossi N.M."/>
            <person name="Monod M."/>
            <person name="Shelest E."/>
            <person name="Barton R.C."/>
            <person name="Birch E."/>
            <person name="Brakhage A.A."/>
            <person name="Chen Z."/>
            <person name="Gurr S.J."/>
            <person name="Heiman D."/>
            <person name="Heitman J."/>
            <person name="Kosti I."/>
            <person name="Rossi A."/>
            <person name="Saif S."/>
            <person name="Samalova M."/>
            <person name="Saunders C.W."/>
            <person name="Shea T."/>
            <person name="Summerbell R.C."/>
            <person name="Xu J."/>
            <person name="Young S."/>
            <person name="Zeng Q."/>
            <person name="Birren B.W."/>
            <person name="Cuomo C.A."/>
            <person name="White T.C."/>
        </authorList>
    </citation>
    <scope>NUCLEOTIDE SEQUENCE [LARGE SCALE GENOMIC DNA]</scope>
    <source>
        <strain evidence="3">ATCC MYA-4604 / CBS 118893</strain>
    </source>
</reference>
<evidence type="ECO:0000313" key="3">
    <source>
        <dbReference type="Proteomes" id="UP000002669"/>
    </source>
</evidence>
<dbReference type="RefSeq" id="XP_003171715.1">
    <property type="nucleotide sequence ID" value="XM_003171667.1"/>
</dbReference>
<name>E4UYT1_ARTGP</name>
<dbReference type="InParanoid" id="E4UYT1"/>
<gene>
    <name evidence="2" type="ORF">MGYG_06263</name>
</gene>
<organism evidence="3">
    <name type="scientific">Arthroderma gypseum (strain ATCC MYA-4604 / CBS 118893)</name>
    <name type="common">Microsporum gypseum</name>
    <dbReference type="NCBI Taxonomy" id="535722"/>
    <lineage>
        <taxon>Eukaryota</taxon>
        <taxon>Fungi</taxon>
        <taxon>Dikarya</taxon>
        <taxon>Ascomycota</taxon>
        <taxon>Pezizomycotina</taxon>
        <taxon>Eurotiomycetes</taxon>
        <taxon>Eurotiomycetidae</taxon>
        <taxon>Onygenales</taxon>
        <taxon>Arthrodermataceae</taxon>
        <taxon>Nannizzia</taxon>
    </lineage>
</organism>
<evidence type="ECO:0000313" key="2">
    <source>
        <dbReference type="EMBL" id="EFR03261.1"/>
    </source>
</evidence>
<dbReference type="EMBL" id="DS989826">
    <property type="protein sequence ID" value="EFR03261.1"/>
    <property type="molecule type" value="Genomic_DNA"/>
</dbReference>
<protein>
    <submittedName>
        <fullName evidence="2">Uncharacterized protein</fullName>
    </submittedName>
</protein>
<accession>E4UYT1</accession>
<dbReference type="VEuPathDB" id="FungiDB:MGYG_06263"/>
<dbReference type="AlphaFoldDB" id="E4UYT1"/>
<feature type="region of interest" description="Disordered" evidence="1">
    <location>
        <begin position="64"/>
        <end position="88"/>
    </location>
</feature>
<dbReference type="GeneID" id="10026969"/>
<dbReference type="Proteomes" id="UP000002669">
    <property type="component" value="Unassembled WGS sequence"/>
</dbReference>
<proteinExistence type="predicted"/>
<dbReference type="HOGENOM" id="CLU_1365955_0_0_1"/>
<sequence>MVVRKSLYEEASPLLRRSQQGDPLRHPPHRRSFTEQCKWKSQNGGKFLLRYYLRHGYRTAPARNVRNRRTKWRQGSAEDTKSDTTKRETALQEQLPRVAEECQDGILKDTCGLWGEDAGKQCQPTLRPCASGCTKYILRTSLGGGSTKYKPLRYQAICLDAGFLRQEKKKNENWSKRTDLNIYWTPGNIGRQGEMKIRHT</sequence>
<evidence type="ECO:0000256" key="1">
    <source>
        <dbReference type="SAM" id="MobiDB-lite"/>
    </source>
</evidence>
<feature type="compositionally biased region" description="Basic and acidic residues" evidence="1">
    <location>
        <begin position="76"/>
        <end position="88"/>
    </location>
</feature>